<dbReference type="InterPro" id="IPR050952">
    <property type="entry name" value="TRIM-NHL_E3_ligases"/>
</dbReference>
<reference evidence="3 4" key="1">
    <citation type="journal article" date="2018" name="Sci. Rep.">
        <title>Comparative analysis of the Pocillopora damicornis genome highlights role of immune system in coral evolution.</title>
        <authorList>
            <person name="Cunning R."/>
            <person name="Bay R.A."/>
            <person name="Gillette P."/>
            <person name="Baker A.C."/>
            <person name="Traylor-Knowles N."/>
        </authorList>
    </citation>
    <scope>NUCLEOTIDE SEQUENCE [LARGE SCALE GENOMIC DNA]</scope>
    <source>
        <strain evidence="3">RSMAS</strain>
        <tissue evidence="3">Whole animal</tissue>
    </source>
</reference>
<dbReference type="SUPFAM" id="SSF101898">
    <property type="entry name" value="NHL repeat"/>
    <property type="match status" value="1"/>
</dbReference>
<evidence type="ECO:0000256" key="2">
    <source>
        <dbReference type="PROSITE-ProRule" id="PRU00504"/>
    </source>
</evidence>
<dbReference type="Proteomes" id="UP000275408">
    <property type="component" value="Unassembled WGS sequence"/>
</dbReference>
<evidence type="ECO:0000313" key="3">
    <source>
        <dbReference type="EMBL" id="RMX58983.1"/>
    </source>
</evidence>
<evidence type="ECO:0000313" key="4">
    <source>
        <dbReference type="Proteomes" id="UP000275408"/>
    </source>
</evidence>
<dbReference type="AlphaFoldDB" id="A0A3M6UZ74"/>
<dbReference type="GO" id="GO:0000209">
    <property type="term" value="P:protein polyubiquitination"/>
    <property type="evidence" value="ECO:0007669"/>
    <property type="project" value="TreeGrafter"/>
</dbReference>
<dbReference type="GO" id="GO:0043161">
    <property type="term" value="P:proteasome-mediated ubiquitin-dependent protein catabolic process"/>
    <property type="evidence" value="ECO:0007669"/>
    <property type="project" value="TreeGrafter"/>
</dbReference>
<dbReference type="Pfam" id="PF01436">
    <property type="entry name" value="NHL"/>
    <property type="match status" value="2"/>
</dbReference>
<accession>A0A3M6UZ74</accession>
<dbReference type="PROSITE" id="PS51125">
    <property type="entry name" value="NHL"/>
    <property type="match status" value="2"/>
</dbReference>
<gene>
    <name evidence="3" type="ORF">pdam_00021828</name>
</gene>
<dbReference type="PANTHER" id="PTHR24104">
    <property type="entry name" value="E3 UBIQUITIN-PROTEIN LIGASE NHLRC1-RELATED"/>
    <property type="match status" value="1"/>
</dbReference>
<feature type="repeat" description="NHL" evidence="2">
    <location>
        <begin position="30"/>
        <end position="63"/>
    </location>
</feature>
<organism evidence="3 4">
    <name type="scientific">Pocillopora damicornis</name>
    <name type="common">Cauliflower coral</name>
    <name type="synonym">Millepora damicornis</name>
    <dbReference type="NCBI Taxonomy" id="46731"/>
    <lineage>
        <taxon>Eukaryota</taxon>
        <taxon>Metazoa</taxon>
        <taxon>Cnidaria</taxon>
        <taxon>Anthozoa</taxon>
        <taxon>Hexacorallia</taxon>
        <taxon>Scleractinia</taxon>
        <taxon>Astrocoeniina</taxon>
        <taxon>Pocilloporidae</taxon>
        <taxon>Pocillopora</taxon>
    </lineage>
</organism>
<comment type="caution">
    <text evidence="3">The sequence shown here is derived from an EMBL/GenBank/DDBJ whole genome shotgun (WGS) entry which is preliminary data.</text>
</comment>
<dbReference type="InterPro" id="IPR001258">
    <property type="entry name" value="NHL_repeat"/>
</dbReference>
<evidence type="ECO:0000256" key="1">
    <source>
        <dbReference type="ARBA" id="ARBA00022737"/>
    </source>
</evidence>
<feature type="repeat" description="NHL" evidence="2">
    <location>
        <begin position="131"/>
        <end position="172"/>
    </location>
</feature>
<keyword evidence="4" id="KW-1185">Reference proteome</keyword>
<protein>
    <submittedName>
        <fullName evidence="3">Uncharacterized protein</fullName>
    </submittedName>
</protein>
<dbReference type="EMBL" id="RCHS01000411">
    <property type="protein sequence ID" value="RMX58983.1"/>
    <property type="molecule type" value="Genomic_DNA"/>
</dbReference>
<dbReference type="InterPro" id="IPR011042">
    <property type="entry name" value="6-blade_b-propeller_TolB-like"/>
</dbReference>
<dbReference type="Gene3D" id="2.120.10.30">
    <property type="entry name" value="TolB, C-terminal domain"/>
    <property type="match status" value="2"/>
</dbReference>
<dbReference type="GO" id="GO:0061630">
    <property type="term" value="F:ubiquitin protein ligase activity"/>
    <property type="evidence" value="ECO:0007669"/>
    <property type="project" value="TreeGrafter"/>
</dbReference>
<dbReference type="STRING" id="46731.A0A3M6UZ74"/>
<sequence length="172" mass="19565">MTLRRKCELKMTKMEVTRSAILPKKLDDIDHQLNTPRGLSVDNEGNIIVADMYNKSVKIFSKGGHSLSKLGREGYFTFPFHCVQYDKYLIVSDHEEHYIKVFDRNVDKAGHRIVCDGNHRVQVFELSGKFVTKLGSKGNCEGEFILPLSTAVLSDGRIVVSDFLNHCVQIFE</sequence>
<dbReference type="PANTHER" id="PTHR24104:SF25">
    <property type="entry name" value="PROTEIN LIN-41"/>
    <property type="match status" value="1"/>
</dbReference>
<name>A0A3M6UZ74_POCDA</name>
<dbReference type="GO" id="GO:0008270">
    <property type="term" value="F:zinc ion binding"/>
    <property type="evidence" value="ECO:0007669"/>
    <property type="project" value="UniProtKB-KW"/>
</dbReference>
<keyword evidence="1" id="KW-0677">Repeat</keyword>
<proteinExistence type="predicted"/>